<dbReference type="InterPro" id="IPR034491">
    <property type="entry name" value="Anaerob_Ser_sulfatase-maturase"/>
</dbReference>
<dbReference type="InterPro" id="IPR013785">
    <property type="entry name" value="Aldolase_TIM"/>
</dbReference>
<evidence type="ECO:0000256" key="5">
    <source>
        <dbReference type="ARBA" id="ARBA00023004"/>
    </source>
</evidence>
<evidence type="ECO:0000256" key="6">
    <source>
        <dbReference type="ARBA" id="ARBA00023014"/>
    </source>
</evidence>
<dbReference type="NCBIfam" id="NF010308">
    <property type="entry name" value="PRK13745.1"/>
    <property type="match status" value="1"/>
</dbReference>
<sequence>MSKKGPLPGFHLMAKPTGAICNLGCRYCFFLSKKNLYPDGSFRMSDEVLESYIRQYIEAQKNPSVTVAWQGGEPTLMGLEFFRRSIEVEEKYRQPGISFQNTMQTNGILLDDEWCEFFSENDFLIGLSLDGPRELHDAYRVDKAGGPTFDRVMRAARLLRKHRVEFNILATVHAANQDHPLDVYRFLRDEVKTDFIQFIPIVERKNDTGFQEGDRVTDRSVDPERYGRFLISIFDEWVRRDVGKTFVQIFDVALAAWSGAPPGICAFSETCGTAMVMEHNGDVYSCDHFVEPKYLLGNIHERPLASIAGSAKQRRFGREKLDLLPEYCRRCEVRFVCNGECPKNRFIKTPDGEPGLNYLCAGYKEFFRHIDGSMRFMASELRCGRSPANIMSYTGSQEGKVVRAFLRPGRNDPCPCGSGLKFKKCHGRVDHQRDEPPAEEALSKKIGDRCRKLSDLLK</sequence>
<dbReference type="OrthoDB" id="5620at2157"/>
<dbReference type="Gene3D" id="3.10.450.50">
    <property type="match status" value="1"/>
</dbReference>
<evidence type="ECO:0000256" key="1">
    <source>
        <dbReference type="ARBA" id="ARBA00001966"/>
    </source>
</evidence>
<dbReference type="Pfam" id="PF13186">
    <property type="entry name" value="SPASM"/>
    <property type="match status" value="1"/>
</dbReference>
<dbReference type="KEGG" id="mhi:Mhar_1852"/>
<dbReference type="SFLD" id="SFLDG01384">
    <property type="entry name" value="thioether_bond_formation_requi"/>
    <property type="match status" value="1"/>
</dbReference>
<evidence type="ECO:0000256" key="2">
    <source>
        <dbReference type="ARBA" id="ARBA00022485"/>
    </source>
</evidence>
<dbReference type="CDD" id="cd01335">
    <property type="entry name" value="Radical_SAM"/>
    <property type="match status" value="1"/>
</dbReference>
<protein>
    <submittedName>
        <fullName evidence="9">Anaerobic sulfatase-maturating enzyme</fullName>
    </submittedName>
</protein>
<proteinExistence type="inferred from homology"/>
<dbReference type="PANTHER" id="PTHR43273">
    <property type="entry name" value="ANAEROBIC SULFATASE-MATURATING ENZYME HOMOLOG ASLB-RELATED"/>
    <property type="match status" value="1"/>
</dbReference>
<keyword evidence="4" id="KW-0479">Metal-binding</keyword>
<evidence type="ECO:0000313" key="10">
    <source>
        <dbReference type="Proteomes" id="UP000005877"/>
    </source>
</evidence>
<dbReference type="Proteomes" id="UP000005877">
    <property type="component" value="Chromosome"/>
</dbReference>
<dbReference type="SFLD" id="SFLDG01386">
    <property type="entry name" value="main_SPASM_domain-containing"/>
    <property type="match status" value="1"/>
</dbReference>
<dbReference type="Pfam" id="PF02810">
    <property type="entry name" value="SEC-C"/>
    <property type="match status" value="1"/>
</dbReference>
<dbReference type="GO" id="GO:0051539">
    <property type="term" value="F:4 iron, 4 sulfur cluster binding"/>
    <property type="evidence" value="ECO:0007669"/>
    <property type="project" value="UniProtKB-KW"/>
</dbReference>
<dbReference type="GO" id="GO:0046872">
    <property type="term" value="F:metal ion binding"/>
    <property type="evidence" value="ECO:0007669"/>
    <property type="project" value="UniProtKB-KW"/>
</dbReference>
<dbReference type="SFLD" id="SFLDG01072">
    <property type="entry name" value="dehydrogenase_like"/>
    <property type="match status" value="1"/>
</dbReference>
<evidence type="ECO:0000313" key="9">
    <source>
        <dbReference type="EMBL" id="AET65209.1"/>
    </source>
</evidence>
<dbReference type="InterPro" id="IPR004027">
    <property type="entry name" value="SEC_C_motif"/>
</dbReference>
<dbReference type="NCBIfam" id="TIGR04085">
    <property type="entry name" value="rSAM_more_4Fe4S"/>
    <property type="match status" value="1"/>
</dbReference>
<dbReference type="AlphaFoldDB" id="G7WPK8"/>
<dbReference type="HOGENOM" id="CLU_009273_10_0_2"/>
<keyword evidence="6" id="KW-0411">Iron-sulfur</keyword>
<dbReference type="RefSeq" id="WP_014587388.1">
    <property type="nucleotide sequence ID" value="NC_017527.1"/>
</dbReference>
<evidence type="ECO:0000256" key="3">
    <source>
        <dbReference type="ARBA" id="ARBA00022691"/>
    </source>
</evidence>
<comment type="cofactor">
    <cofactor evidence="1">
        <name>[4Fe-4S] cluster</name>
        <dbReference type="ChEBI" id="CHEBI:49883"/>
    </cofactor>
</comment>
<dbReference type="GeneID" id="12511024"/>
<dbReference type="STRING" id="1110509.Mhar_1852"/>
<feature type="domain" description="Radical SAM core" evidence="8">
    <location>
        <begin position="3"/>
        <end position="239"/>
    </location>
</feature>
<dbReference type="GO" id="GO:0016491">
    <property type="term" value="F:oxidoreductase activity"/>
    <property type="evidence" value="ECO:0007669"/>
    <property type="project" value="InterPro"/>
</dbReference>
<dbReference type="SFLD" id="SFLDF00285">
    <property type="entry name" value="anaerobic_Ser-type_sulfatase-m"/>
    <property type="match status" value="1"/>
</dbReference>
<keyword evidence="2" id="KW-0004">4Fe-4S</keyword>
<name>G7WPK8_METH6</name>
<dbReference type="EMBL" id="CP003117">
    <property type="protein sequence ID" value="AET65209.1"/>
    <property type="molecule type" value="Genomic_DNA"/>
</dbReference>
<dbReference type="InterPro" id="IPR023867">
    <property type="entry name" value="Sulphatase_maturase_rSAM"/>
</dbReference>
<dbReference type="SFLD" id="SFLDG01067">
    <property type="entry name" value="SPASM/twitch_domain_containing"/>
    <property type="match status" value="1"/>
</dbReference>
<evidence type="ECO:0000256" key="4">
    <source>
        <dbReference type="ARBA" id="ARBA00022723"/>
    </source>
</evidence>
<dbReference type="InterPro" id="IPR047207">
    <property type="entry name" value="SPASM_anSME"/>
</dbReference>
<dbReference type="PANTHER" id="PTHR43273:SF3">
    <property type="entry name" value="ANAEROBIC SULFATASE-MATURATING ENZYME HOMOLOG ASLB-RELATED"/>
    <property type="match status" value="1"/>
</dbReference>
<keyword evidence="5" id="KW-0408">Iron</keyword>
<dbReference type="PATRIC" id="fig|1110509.7.peg.2052"/>
<dbReference type="InterPro" id="IPR058240">
    <property type="entry name" value="rSAM_sf"/>
</dbReference>
<comment type="similarity">
    <text evidence="7">Belongs to the radical SAM superfamily. Anaerobic sulfatase-maturating enzyme family.</text>
</comment>
<dbReference type="InterPro" id="IPR023885">
    <property type="entry name" value="4Fe4S-binding_SPASM_dom"/>
</dbReference>
<keyword evidence="3" id="KW-0949">S-adenosyl-L-methionine</keyword>
<gene>
    <name evidence="9" type="ordered locus">Mhar_1852</name>
</gene>
<dbReference type="NCBIfam" id="TIGR03942">
    <property type="entry name" value="sulfatase_rSAM"/>
    <property type="match status" value="1"/>
</dbReference>
<reference evidence="9 10" key="1">
    <citation type="journal article" date="2012" name="PLoS ONE">
        <title>The genome characteristics and predicted function of methyl-group oxidation pathway in the obligate aceticlastic methanogens, Methanosaeta spp.</title>
        <authorList>
            <person name="Zhu J."/>
            <person name="Zheng H."/>
            <person name="Ai G."/>
            <person name="Zhang G."/>
            <person name="Liu D."/>
            <person name="Liu X."/>
            <person name="Dong X."/>
        </authorList>
    </citation>
    <scope>NUCLEOTIDE SEQUENCE [LARGE SCALE GENOMIC DNA]</scope>
    <source>
        <strain evidence="9 10">6Ac</strain>
    </source>
</reference>
<evidence type="ECO:0000259" key="8">
    <source>
        <dbReference type="PROSITE" id="PS51918"/>
    </source>
</evidence>
<accession>G7WPK8</accession>
<dbReference type="CDD" id="cd21120">
    <property type="entry name" value="SPASM_anSME"/>
    <property type="match status" value="1"/>
</dbReference>
<dbReference type="Pfam" id="PF04055">
    <property type="entry name" value="Radical_SAM"/>
    <property type="match status" value="1"/>
</dbReference>
<dbReference type="PROSITE" id="PS51918">
    <property type="entry name" value="RADICAL_SAM"/>
    <property type="match status" value="1"/>
</dbReference>
<dbReference type="SUPFAM" id="SSF102114">
    <property type="entry name" value="Radical SAM enzymes"/>
    <property type="match status" value="1"/>
</dbReference>
<keyword evidence="10" id="KW-1185">Reference proteome</keyword>
<dbReference type="InterPro" id="IPR007197">
    <property type="entry name" value="rSAM"/>
</dbReference>
<dbReference type="SUPFAM" id="SSF103642">
    <property type="entry name" value="Sec-C motif"/>
    <property type="match status" value="1"/>
</dbReference>
<organism evidence="9 10">
    <name type="scientific">Methanothrix harundinacea (strain 6Ac)</name>
    <name type="common">Methanosaeta harundinacea</name>
    <dbReference type="NCBI Taxonomy" id="1110509"/>
    <lineage>
        <taxon>Archaea</taxon>
        <taxon>Methanobacteriati</taxon>
        <taxon>Methanobacteriota</taxon>
        <taxon>Stenosarchaea group</taxon>
        <taxon>Methanomicrobia</taxon>
        <taxon>Methanotrichales</taxon>
        <taxon>Methanotrichaceae</taxon>
        <taxon>Methanothrix</taxon>
    </lineage>
</organism>
<dbReference type="SFLD" id="SFLDS00029">
    <property type="entry name" value="Radical_SAM"/>
    <property type="match status" value="1"/>
</dbReference>
<evidence type="ECO:0000256" key="7">
    <source>
        <dbReference type="ARBA" id="ARBA00023601"/>
    </source>
</evidence>
<dbReference type="Gene3D" id="3.20.20.70">
    <property type="entry name" value="Aldolase class I"/>
    <property type="match status" value="1"/>
</dbReference>